<comment type="cofactor">
    <cofactor evidence="1">
        <name>FMN</name>
        <dbReference type="ChEBI" id="CHEBI:58210"/>
    </cofactor>
</comment>
<dbReference type="InterPro" id="IPR002563">
    <property type="entry name" value="Flavin_Rdtase-like_dom"/>
</dbReference>
<dbReference type="AlphaFoldDB" id="A0A2S7X646"/>
<dbReference type="SMART" id="SM00903">
    <property type="entry name" value="Flavin_Reduct"/>
    <property type="match status" value="1"/>
</dbReference>
<name>A0A2S7X646_9GAMM</name>
<dbReference type="PANTHER" id="PTHR33798:SF5">
    <property type="entry name" value="FLAVIN REDUCTASE LIKE DOMAIN-CONTAINING PROTEIN"/>
    <property type="match status" value="1"/>
</dbReference>
<reference evidence="6" key="1">
    <citation type="journal article" date="2014" name="Int. J. Syst. Evol. Microbiol.">
        <title>Complete genome of a new Firmicutes species belonging to the dominant human colonic microbiota ('Ruminococcus bicirculans') reveals two chromosomes and a selective capacity to utilize plant glucans.</title>
        <authorList>
            <consortium name="NISC Comparative Sequencing Program"/>
            <person name="Wegmann U."/>
            <person name="Louis P."/>
            <person name="Goesmann A."/>
            <person name="Henrissat B."/>
            <person name="Duncan S.H."/>
            <person name="Flint H.J."/>
        </authorList>
    </citation>
    <scope>NUCLEOTIDE SEQUENCE</scope>
    <source>
        <strain evidence="6">NBRC 105001</strain>
    </source>
</reference>
<reference evidence="9" key="3">
    <citation type="journal article" date="2019" name="Int. J. Syst. Evol. Microbiol.">
        <title>The Global Catalogue of Microorganisms (GCM) 10K type strain sequencing project: providing services to taxonomists for standard genome sequencing and annotation.</title>
        <authorList>
            <consortium name="The Broad Institute Genomics Platform"/>
            <consortium name="The Broad Institute Genome Sequencing Center for Infectious Disease"/>
            <person name="Wu L."/>
            <person name="Ma J."/>
        </authorList>
    </citation>
    <scope>NUCLEOTIDE SEQUENCE [LARGE SCALE GENOMIC DNA]</scope>
    <source>
        <strain evidence="9">NBRC 105001</strain>
    </source>
</reference>
<dbReference type="Gene3D" id="2.30.110.10">
    <property type="entry name" value="Electron Transport, Fmn-binding Protein, Chain A"/>
    <property type="match status" value="1"/>
</dbReference>
<evidence type="ECO:0000313" key="8">
    <source>
        <dbReference type="Proteomes" id="UP000239273"/>
    </source>
</evidence>
<keyword evidence="3" id="KW-0288">FMN</keyword>
<reference evidence="6" key="4">
    <citation type="submission" date="2023-01" db="EMBL/GenBank/DDBJ databases">
        <title>Draft genome sequence of Aliivibrio sifiae strain NBRC 105001.</title>
        <authorList>
            <person name="Sun Q."/>
            <person name="Mori K."/>
        </authorList>
    </citation>
    <scope>NUCLEOTIDE SEQUENCE</scope>
    <source>
        <strain evidence="6">NBRC 105001</strain>
    </source>
</reference>
<dbReference type="Proteomes" id="UP001156660">
    <property type="component" value="Unassembled WGS sequence"/>
</dbReference>
<evidence type="ECO:0000256" key="3">
    <source>
        <dbReference type="ARBA" id="ARBA00022643"/>
    </source>
</evidence>
<evidence type="ECO:0000256" key="1">
    <source>
        <dbReference type="ARBA" id="ARBA00001917"/>
    </source>
</evidence>
<dbReference type="GO" id="GO:0010181">
    <property type="term" value="F:FMN binding"/>
    <property type="evidence" value="ECO:0007669"/>
    <property type="project" value="InterPro"/>
</dbReference>
<protein>
    <recommendedName>
        <fullName evidence="5">Flavin reductase like domain-containing protein</fullName>
    </recommendedName>
</protein>
<proteinExistence type="inferred from homology"/>
<organism evidence="7 8">
    <name type="scientific">Aliivibrio sifiae</name>
    <dbReference type="NCBI Taxonomy" id="566293"/>
    <lineage>
        <taxon>Bacteria</taxon>
        <taxon>Pseudomonadati</taxon>
        <taxon>Pseudomonadota</taxon>
        <taxon>Gammaproteobacteria</taxon>
        <taxon>Vibrionales</taxon>
        <taxon>Vibrionaceae</taxon>
        <taxon>Aliivibrio</taxon>
    </lineage>
</organism>
<dbReference type="EMBL" id="MSCP01000002">
    <property type="protein sequence ID" value="PQJ86777.1"/>
    <property type="molecule type" value="Genomic_DNA"/>
</dbReference>
<dbReference type="SUPFAM" id="SSF50475">
    <property type="entry name" value="FMN-binding split barrel"/>
    <property type="match status" value="1"/>
</dbReference>
<dbReference type="GO" id="GO:0016646">
    <property type="term" value="F:oxidoreductase activity, acting on the CH-NH group of donors, NAD or NADP as acceptor"/>
    <property type="evidence" value="ECO:0007669"/>
    <property type="project" value="UniProtKB-ARBA"/>
</dbReference>
<dbReference type="PANTHER" id="PTHR33798">
    <property type="entry name" value="FLAVOPROTEIN OXYGENASE"/>
    <property type="match status" value="1"/>
</dbReference>
<keyword evidence="9" id="KW-1185">Reference proteome</keyword>
<keyword evidence="2" id="KW-0285">Flavoprotein</keyword>
<reference evidence="7 8" key="2">
    <citation type="submission" date="2016-12" db="EMBL/GenBank/DDBJ databases">
        <title>Diversity of luminous bacteria.</title>
        <authorList>
            <person name="Yoshizawa S."/>
            <person name="Kogure K."/>
        </authorList>
    </citation>
    <scope>NUCLEOTIDE SEQUENCE [LARGE SCALE GENOMIC DNA]</scope>
    <source>
        <strain evidence="7 8">NBRC 105001</strain>
    </source>
</reference>
<feature type="domain" description="Flavin reductase like" evidence="5">
    <location>
        <begin position="19"/>
        <end position="170"/>
    </location>
</feature>
<comment type="similarity">
    <text evidence="4">Belongs to the flavoredoxin family.</text>
</comment>
<evidence type="ECO:0000256" key="2">
    <source>
        <dbReference type="ARBA" id="ARBA00022630"/>
    </source>
</evidence>
<evidence type="ECO:0000259" key="5">
    <source>
        <dbReference type="SMART" id="SM00903"/>
    </source>
</evidence>
<evidence type="ECO:0000313" key="7">
    <source>
        <dbReference type="EMBL" id="PQJ86777.1"/>
    </source>
</evidence>
<comment type="caution">
    <text evidence="7">The sequence shown here is derived from an EMBL/GenBank/DDBJ whole genome shotgun (WGS) entry which is preliminary data.</text>
</comment>
<evidence type="ECO:0000313" key="9">
    <source>
        <dbReference type="Proteomes" id="UP001156660"/>
    </source>
</evidence>
<accession>A0A2S7X646</accession>
<dbReference type="InterPro" id="IPR012349">
    <property type="entry name" value="Split_barrel_FMN-bd"/>
</dbReference>
<dbReference type="Proteomes" id="UP000239273">
    <property type="component" value="Unassembled WGS sequence"/>
</dbReference>
<sequence length="200" mass="22122">MRFETKNLTPQDNYKLLIGGILPRPIAWVSSISLKGEVNLAPFSFFTVASANPPILCFNPMYNQDSEAKDTLKNIREQGEFVINTVSASQLDVMNKTCHSVEHNIDEFDYAGIKKAPSDFITPPRVSDAIVSFECRLNQIVDLGDETLSGHLILGDVIAVHVADDAVYDGKIDSDKLDAIARMSGADYSLTRERIQLSRS</sequence>
<evidence type="ECO:0000313" key="6">
    <source>
        <dbReference type="EMBL" id="GLR74115.1"/>
    </source>
</evidence>
<dbReference type="RefSeq" id="WP_105063579.1">
    <property type="nucleotide sequence ID" value="NZ_BSOU01000002.1"/>
</dbReference>
<gene>
    <name evidence="7" type="ORF">BTO23_11580</name>
    <name evidence="6" type="ORF">GCM10007855_09890</name>
</gene>
<evidence type="ECO:0000256" key="4">
    <source>
        <dbReference type="ARBA" id="ARBA00038054"/>
    </source>
</evidence>
<dbReference type="EMBL" id="BSOU01000002">
    <property type="protein sequence ID" value="GLR74115.1"/>
    <property type="molecule type" value="Genomic_DNA"/>
</dbReference>
<dbReference type="Pfam" id="PF01613">
    <property type="entry name" value="Flavin_Reduct"/>
    <property type="match status" value="1"/>
</dbReference>
<dbReference type="OrthoDB" id="9794638at2"/>